<dbReference type="GO" id="GO:0016887">
    <property type="term" value="F:ATP hydrolysis activity"/>
    <property type="evidence" value="ECO:0007669"/>
    <property type="project" value="InterPro"/>
</dbReference>
<evidence type="ECO:0000256" key="5">
    <source>
        <dbReference type="ARBA" id="ARBA00022737"/>
    </source>
</evidence>
<evidence type="ECO:0000256" key="9">
    <source>
        <dbReference type="ARBA" id="ARBA00022845"/>
    </source>
</evidence>
<keyword evidence="8 14" id="KW-0067">ATP-binding</keyword>
<dbReference type="InterPro" id="IPR003593">
    <property type="entry name" value="AAA+_ATPase"/>
</dbReference>
<dbReference type="GO" id="GO:0003677">
    <property type="term" value="F:DNA binding"/>
    <property type="evidence" value="ECO:0007669"/>
    <property type="project" value="InterPro"/>
</dbReference>
<dbReference type="GO" id="GO:0000049">
    <property type="term" value="F:tRNA binding"/>
    <property type="evidence" value="ECO:0007669"/>
    <property type="project" value="UniProtKB-KW"/>
</dbReference>
<dbReference type="InterPro" id="IPR032524">
    <property type="entry name" value="ABC_tran_C"/>
</dbReference>
<keyword evidence="9" id="KW-0810">Translation regulation</keyword>
<dbReference type="InterPro" id="IPR017871">
    <property type="entry name" value="ABC_transporter-like_CS"/>
</dbReference>
<evidence type="ECO:0000256" key="6">
    <source>
        <dbReference type="ARBA" id="ARBA00022741"/>
    </source>
</evidence>
<dbReference type="PANTHER" id="PTHR42855">
    <property type="entry name" value="ABC TRANSPORTER ATP-BINDING SUBUNIT"/>
    <property type="match status" value="1"/>
</dbReference>
<evidence type="ECO:0000256" key="8">
    <source>
        <dbReference type="ARBA" id="ARBA00022840"/>
    </source>
</evidence>
<dbReference type="Gene3D" id="1.10.287.380">
    <property type="entry name" value="Valyl-tRNA synthetase, C-terminal domain"/>
    <property type="match status" value="1"/>
</dbReference>
<organism evidence="14 15">
    <name type="scientific">Clostridium beijerinckii</name>
    <name type="common">Clostridium MP</name>
    <dbReference type="NCBI Taxonomy" id="1520"/>
    <lineage>
        <taxon>Bacteria</taxon>
        <taxon>Bacillati</taxon>
        <taxon>Bacillota</taxon>
        <taxon>Clostridia</taxon>
        <taxon>Eubacteriales</taxon>
        <taxon>Clostridiaceae</taxon>
        <taxon>Clostridium</taxon>
    </lineage>
</organism>
<dbReference type="SUPFAM" id="SSF52540">
    <property type="entry name" value="P-loop containing nucleoside triphosphate hydrolases"/>
    <property type="match status" value="2"/>
</dbReference>
<evidence type="ECO:0000256" key="11">
    <source>
        <dbReference type="ARBA" id="ARBA00022917"/>
    </source>
</evidence>
<dbReference type="CDD" id="cd03221">
    <property type="entry name" value="ABCF_EF-3"/>
    <property type="match status" value="2"/>
</dbReference>
<dbReference type="SMART" id="SM00382">
    <property type="entry name" value="AAA"/>
    <property type="match status" value="2"/>
</dbReference>
<sequence>MNIITLENISKNYSDKILLNNVSLGINDGDKIGLIGINGAGKSTFLKVVSGREEFFDGNIVKGKNVRIEYLDQNPLFDQDATVLEQIFKGDTKEMKLLKRYEELLDKINSCNGENFDSLNNELLKVQSEIDSLSLWDMESEAKTILNKLGIKNYSEKVGNLSGGQKKRIALACSLITPCDLLILDEPTNHLDSDSIEWLEEFLNSRKGALLMITHDRYFLDRVTNRIIELDRGNLYTYPGNYTAFLEKKIERIEVEQSQEEKKNALIRNELKWVRRGAKARTTKQKARLQRFDELVSEESIKRQEDVDISFVGSRLGKKVVELYDISKSFGSKVIIKDFNYIFLRNDRIGIIGENGAGKTTLVNILRGRLPIDSGKIEIGDTVKIGCFAQDNSNMDPKLRVIDYVKEGGEYIPVEDGTKIMASTMCERFLFDSTMQYTPIEKLSGGERRRLHLLRVLMESPNFLILDEPTNDLDIETLKILEDFLDKFMGVIIVVSHDRYFLDRICTKIFSYEGNGYIKEYNGNYSDFLISKEIEKIKSVESNDKSCNEFAADKGKGVKEKTKDNKPKFTFKEQKEYETIDEDIAKLEEKINSLEKEMAKNASNYGKLNELMHEKEEVQSELDNKYERWEYLNEIAEAIEEFKNNN</sequence>
<keyword evidence="5" id="KW-0677">Repeat</keyword>
<protein>
    <submittedName>
        <fullName evidence="14">ABC-F family ATP-binding cassette domain-containing protein</fullName>
    </submittedName>
</protein>
<keyword evidence="3" id="KW-0820">tRNA-binding</keyword>
<dbReference type="PROSITE" id="PS00211">
    <property type="entry name" value="ABC_TRANSPORTER_1"/>
    <property type="match status" value="1"/>
</dbReference>
<dbReference type="PANTHER" id="PTHR42855:SF1">
    <property type="entry name" value="ABC TRANSPORTER DOMAIN-CONTAINING PROTEIN"/>
    <property type="match status" value="1"/>
</dbReference>
<comment type="caution">
    <text evidence="14">The sequence shown here is derived from an EMBL/GenBank/DDBJ whole genome shotgun (WGS) entry which is preliminary data.</text>
</comment>
<accession>A0A7X9SPI3</accession>
<dbReference type="AlphaFoldDB" id="A0A7X9SPI3"/>
<dbReference type="InterPro" id="IPR032781">
    <property type="entry name" value="ABC_tran_Xtn"/>
</dbReference>
<dbReference type="InterPro" id="IPR003439">
    <property type="entry name" value="ABC_transporter-like_ATP-bd"/>
</dbReference>
<dbReference type="Gene3D" id="3.40.50.300">
    <property type="entry name" value="P-loop containing nucleotide triphosphate hydrolases"/>
    <property type="match status" value="2"/>
</dbReference>
<dbReference type="GO" id="GO:0006412">
    <property type="term" value="P:translation"/>
    <property type="evidence" value="ECO:0007669"/>
    <property type="project" value="UniProtKB-KW"/>
</dbReference>
<evidence type="ECO:0000256" key="10">
    <source>
        <dbReference type="ARBA" id="ARBA00022884"/>
    </source>
</evidence>
<evidence type="ECO:0000256" key="3">
    <source>
        <dbReference type="ARBA" id="ARBA00022555"/>
    </source>
</evidence>
<dbReference type="InterPro" id="IPR027417">
    <property type="entry name" value="P-loop_NTPase"/>
</dbReference>
<dbReference type="GO" id="GO:0005524">
    <property type="term" value="F:ATP binding"/>
    <property type="evidence" value="ECO:0007669"/>
    <property type="project" value="UniProtKB-KW"/>
</dbReference>
<dbReference type="GO" id="GO:0006417">
    <property type="term" value="P:regulation of translation"/>
    <property type="evidence" value="ECO:0007669"/>
    <property type="project" value="UniProtKB-KW"/>
</dbReference>
<dbReference type="InterPro" id="IPR051309">
    <property type="entry name" value="ABCF_ATPase"/>
</dbReference>
<feature type="coiled-coil region" evidence="12">
    <location>
        <begin position="243"/>
        <end position="270"/>
    </location>
</feature>
<dbReference type="EMBL" id="JABAGD010000022">
    <property type="protein sequence ID" value="NMF05665.1"/>
    <property type="molecule type" value="Genomic_DNA"/>
</dbReference>
<evidence type="ECO:0000256" key="7">
    <source>
        <dbReference type="ARBA" id="ARBA00022801"/>
    </source>
</evidence>
<evidence type="ECO:0000256" key="2">
    <source>
        <dbReference type="ARBA" id="ARBA00022490"/>
    </source>
</evidence>
<feature type="coiled-coil region" evidence="12">
    <location>
        <begin position="577"/>
        <end position="628"/>
    </location>
</feature>
<keyword evidence="6" id="KW-0547">Nucleotide-binding</keyword>
<name>A0A7X9SPI3_CLOBE</name>
<feature type="domain" description="ABC transporter" evidence="13">
    <location>
        <begin position="321"/>
        <end position="540"/>
    </location>
</feature>
<keyword evidence="2" id="KW-0963">Cytoplasm</keyword>
<keyword evidence="11" id="KW-0648">Protein biosynthesis</keyword>
<evidence type="ECO:0000256" key="4">
    <source>
        <dbReference type="ARBA" id="ARBA00022730"/>
    </source>
</evidence>
<dbReference type="RefSeq" id="WP_168982159.1">
    <property type="nucleotide sequence ID" value="NZ_JABAGD010000022.1"/>
</dbReference>
<dbReference type="FunFam" id="3.40.50.300:FF:000011">
    <property type="entry name" value="Putative ABC transporter ATP-binding component"/>
    <property type="match status" value="1"/>
</dbReference>
<evidence type="ECO:0000313" key="15">
    <source>
        <dbReference type="Proteomes" id="UP000587880"/>
    </source>
</evidence>
<dbReference type="InterPro" id="IPR037118">
    <property type="entry name" value="Val-tRNA_synth_C_sf"/>
</dbReference>
<dbReference type="PROSITE" id="PS50893">
    <property type="entry name" value="ABC_TRANSPORTER_2"/>
    <property type="match status" value="2"/>
</dbReference>
<dbReference type="GO" id="GO:0019843">
    <property type="term" value="F:rRNA binding"/>
    <property type="evidence" value="ECO:0007669"/>
    <property type="project" value="UniProtKB-KW"/>
</dbReference>
<keyword evidence="10" id="KW-0694">RNA-binding</keyword>
<keyword evidence="4" id="KW-0699">rRNA-binding</keyword>
<evidence type="ECO:0000256" key="12">
    <source>
        <dbReference type="SAM" id="Coils"/>
    </source>
</evidence>
<dbReference type="Proteomes" id="UP000587880">
    <property type="component" value="Unassembled WGS sequence"/>
</dbReference>
<dbReference type="Pfam" id="PF12848">
    <property type="entry name" value="ABC_tran_Xtn"/>
    <property type="match status" value="1"/>
</dbReference>
<feature type="domain" description="ABC transporter" evidence="13">
    <location>
        <begin position="4"/>
        <end position="257"/>
    </location>
</feature>
<proteinExistence type="inferred from homology"/>
<evidence type="ECO:0000313" key="14">
    <source>
        <dbReference type="EMBL" id="NMF05665.1"/>
    </source>
</evidence>
<keyword evidence="12" id="KW-0175">Coiled coil</keyword>
<dbReference type="FunFam" id="3.40.50.300:FF:000183">
    <property type="entry name" value="ABC transporter ATP-binding protein yjjK"/>
    <property type="match status" value="1"/>
</dbReference>
<evidence type="ECO:0000259" key="13">
    <source>
        <dbReference type="PROSITE" id="PS50893"/>
    </source>
</evidence>
<keyword evidence="7" id="KW-0378">Hydrolase</keyword>
<evidence type="ECO:0000256" key="1">
    <source>
        <dbReference type="ARBA" id="ARBA00005868"/>
    </source>
</evidence>
<comment type="similarity">
    <text evidence="1">Belongs to the ABC transporter superfamily. ABCF family. Translational throttle EttA subfamily.</text>
</comment>
<dbReference type="Pfam" id="PF16326">
    <property type="entry name" value="ABC_tran_CTD"/>
    <property type="match status" value="1"/>
</dbReference>
<reference evidence="14 15" key="1">
    <citation type="submission" date="2020-04" db="EMBL/GenBank/DDBJ databases">
        <authorList>
            <person name="Hitch T.C.A."/>
            <person name="Wylensek D."/>
            <person name="Clavel T."/>
        </authorList>
    </citation>
    <scope>NUCLEOTIDE SEQUENCE [LARGE SCALE GENOMIC DNA]</scope>
    <source>
        <strain evidence="14 15">WB01_NA02</strain>
    </source>
</reference>
<dbReference type="Pfam" id="PF00005">
    <property type="entry name" value="ABC_tran"/>
    <property type="match status" value="2"/>
</dbReference>
<gene>
    <name evidence="14" type="ORF">HF849_13105</name>
</gene>